<dbReference type="SUPFAM" id="SSF46565">
    <property type="entry name" value="Chaperone J-domain"/>
    <property type="match status" value="1"/>
</dbReference>
<dbReference type="Proteomes" id="UP000309618">
    <property type="component" value="Unassembled WGS sequence"/>
</dbReference>
<dbReference type="RefSeq" id="WP_136502041.1">
    <property type="nucleotide sequence ID" value="NZ_SSUX01000011.1"/>
</dbReference>
<reference evidence="3 4" key="1">
    <citation type="submission" date="2019-04" db="EMBL/GenBank/DDBJ databases">
        <title>Comparative genomics of Aeromonas veronii strains pathogenic to fish.</title>
        <authorList>
            <person name="Cascarano M.C."/>
            <person name="Smyrli M."/>
            <person name="Katharios P."/>
        </authorList>
    </citation>
    <scope>NUCLEOTIDE SEQUENCE [LARGE SCALE GENOMIC DNA]</scope>
    <source>
        <strain evidence="3 4">XU1</strain>
    </source>
</reference>
<dbReference type="CDD" id="cd06257">
    <property type="entry name" value="DnaJ"/>
    <property type="match status" value="1"/>
</dbReference>
<gene>
    <name evidence="3" type="ORF">E8Q35_14950</name>
</gene>
<organism evidence="3 4">
    <name type="scientific">Aeromonas veronii</name>
    <dbReference type="NCBI Taxonomy" id="654"/>
    <lineage>
        <taxon>Bacteria</taxon>
        <taxon>Pseudomonadati</taxon>
        <taxon>Pseudomonadota</taxon>
        <taxon>Gammaproteobacteria</taxon>
        <taxon>Aeromonadales</taxon>
        <taxon>Aeromonadaceae</taxon>
        <taxon>Aeromonas</taxon>
    </lineage>
</organism>
<dbReference type="Gene3D" id="1.10.287.110">
    <property type="entry name" value="DnaJ domain"/>
    <property type="match status" value="1"/>
</dbReference>
<protein>
    <submittedName>
        <fullName evidence="3">J domain-containing protein</fullName>
    </submittedName>
</protein>
<evidence type="ECO:0000256" key="1">
    <source>
        <dbReference type="ARBA" id="ARBA00023186"/>
    </source>
</evidence>
<name>A0A4V3YZP9_AERVE</name>
<dbReference type="EMBL" id="SSUX01000011">
    <property type="protein sequence ID" value="THJ43602.1"/>
    <property type="molecule type" value="Genomic_DNA"/>
</dbReference>
<dbReference type="InterPro" id="IPR036869">
    <property type="entry name" value="J_dom_sf"/>
</dbReference>
<accession>A0A4V3YZP9</accession>
<dbReference type="AlphaFoldDB" id="A0A4V3YZP9"/>
<comment type="caution">
    <text evidence="3">The sequence shown here is derived from an EMBL/GenBank/DDBJ whole genome shotgun (WGS) entry which is preliminary data.</text>
</comment>
<dbReference type="PROSITE" id="PS50076">
    <property type="entry name" value="DNAJ_2"/>
    <property type="match status" value="1"/>
</dbReference>
<evidence type="ECO:0000313" key="4">
    <source>
        <dbReference type="Proteomes" id="UP000309618"/>
    </source>
</evidence>
<dbReference type="InterPro" id="IPR001623">
    <property type="entry name" value="DnaJ_domain"/>
</dbReference>
<evidence type="ECO:0000259" key="2">
    <source>
        <dbReference type="PROSITE" id="PS50076"/>
    </source>
</evidence>
<keyword evidence="1" id="KW-0143">Chaperone</keyword>
<evidence type="ECO:0000313" key="3">
    <source>
        <dbReference type="EMBL" id="THJ43602.1"/>
    </source>
</evidence>
<dbReference type="Pfam" id="PF00226">
    <property type="entry name" value="DnaJ"/>
    <property type="match status" value="1"/>
</dbReference>
<sequence length="141" mass="15974">MNTLFIITTVGLAALSATLFFKLKKARAERIALTEKLSLVQSQLAKLQPPQISHTSVEEPLEGIDYFKSHKDKLMFLLLEVDGKRRNQLLGITANMYEDSQAAKKWYKSLSMQVHPDKNPGNENAAKAFDKLNELYTMMTL</sequence>
<feature type="domain" description="J" evidence="2">
    <location>
        <begin position="85"/>
        <end position="141"/>
    </location>
</feature>
<proteinExistence type="predicted"/>